<keyword evidence="1" id="KW-0732">Signal</keyword>
<dbReference type="GO" id="GO:0004674">
    <property type="term" value="F:protein serine/threonine kinase activity"/>
    <property type="evidence" value="ECO:0007669"/>
    <property type="project" value="TreeGrafter"/>
</dbReference>
<dbReference type="GO" id="GO:0005524">
    <property type="term" value="F:ATP binding"/>
    <property type="evidence" value="ECO:0007669"/>
    <property type="project" value="InterPro"/>
</dbReference>
<dbReference type="PANTHER" id="PTHR44329:SF214">
    <property type="entry name" value="PROTEIN KINASE DOMAIN-CONTAINING PROTEIN"/>
    <property type="match status" value="1"/>
</dbReference>
<dbReference type="InterPro" id="IPR000719">
    <property type="entry name" value="Prot_kinase_dom"/>
</dbReference>
<dbReference type="PROSITE" id="PS50011">
    <property type="entry name" value="PROTEIN_KINASE_DOM"/>
    <property type="match status" value="1"/>
</dbReference>
<gene>
    <name evidence="3" type="ORF">BJ322DRAFT_546243</name>
</gene>
<reference evidence="3" key="1">
    <citation type="journal article" date="2020" name="Nat. Commun.">
        <title>Large-scale genome sequencing of mycorrhizal fungi provides insights into the early evolution of symbiotic traits.</title>
        <authorList>
            <person name="Miyauchi S."/>
            <person name="Kiss E."/>
            <person name="Kuo A."/>
            <person name="Drula E."/>
            <person name="Kohler A."/>
            <person name="Sanchez-Garcia M."/>
            <person name="Morin E."/>
            <person name="Andreopoulos B."/>
            <person name="Barry K.W."/>
            <person name="Bonito G."/>
            <person name="Buee M."/>
            <person name="Carver A."/>
            <person name="Chen C."/>
            <person name="Cichocki N."/>
            <person name="Clum A."/>
            <person name="Culley D."/>
            <person name="Crous P.W."/>
            <person name="Fauchery L."/>
            <person name="Girlanda M."/>
            <person name="Hayes R.D."/>
            <person name="Keri Z."/>
            <person name="LaButti K."/>
            <person name="Lipzen A."/>
            <person name="Lombard V."/>
            <person name="Magnuson J."/>
            <person name="Maillard F."/>
            <person name="Murat C."/>
            <person name="Nolan M."/>
            <person name="Ohm R.A."/>
            <person name="Pangilinan J."/>
            <person name="Pereira M.F."/>
            <person name="Perotto S."/>
            <person name="Peter M."/>
            <person name="Pfister S."/>
            <person name="Riley R."/>
            <person name="Sitrit Y."/>
            <person name="Stielow J.B."/>
            <person name="Szollosi G."/>
            <person name="Zifcakova L."/>
            <person name="Stursova M."/>
            <person name="Spatafora J.W."/>
            <person name="Tedersoo L."/>
            <person name="Vaario L.M."/>
            <person name="Yamada A."/>
            <person name="Yan M."/>
            <person name="Wang P."/>
            <person name="Xu J."/>
            <person name="Bruns T."/>
            <person name="Baldrian P."/>
            <person name="Vilgalys R."/>
            <person name="Dunand C."/>
            <person name="Henrissat B."/>
            <person name="Grigoriev I.V."/>
            <person name="Hibbett D."/>
            <person name="Nagy L.G."/>
            <person name="Martin F.M."/>
        </authorList>
    </citation>
    <scope>NUCLEOTIDE SEQUENCE</scope>
    <source>
        <strain evidence="3">UH-Tt-Lm1</strain>
    </source>
</reference>
<dbReference type="AlphaFoldDB" id="A0A9P6HL18"/>
<comment type="caution">
    <text evidence="3">The sequence shown here is derived from an EMBL/GenBank/DDBJ whole genome shotgun (WGS) entry which is preliminary data.</text>
</comment>
<dbReference type="PANTHER" id="PTHR44329">
    <property type="entry name" value="SERINE/THREONINE-PROTEIN KINASE TNNI3K-RELATED"/>
    <property type="match status" value="1"/>
</dbReference>
<keyword evidence="4" id="KW-1185">Reference proteome</keyword>
<dbReference type="InterPro" id="IPR001245">
    <property type="entry name" value="Ser-Thr/Tyr_kinase_cat_dom"/>
</dbReference>
<dbReference type="Proteomes" id="UP000736335">
    <property type="component" value="Unassembled WGS sequence"/>
</dbReference>
<evidence type="ECO:0000259" key="2">
    <source>
        <dbReference type="PROSITE" id="PS50011"/>
    </source>
</evidence>
<evidence type="ECO:0000313" key="3">
    <source>
        <dbReference type="EMBL" id="KAF9789587.1"/>
    </source>
</evidence>
<evidence type="ECO:0000256" key="1">
    <source>
        <dbReference type="SAM" id="SignalP"/>
    </source>
</evidence>
<evidence type="ECO:0000313" key="4">
    <source>
        <dbReference type="Proteomes" id="UP000736335"/>
    </source>
</evidence>
<feature type="domain" description="Protein kinase" evidence="2">
    <location>
        <begin position="29"/>
        <end position="164"/>
    </location>
</feature>
<dbReference type="InterPro" id="IPR011009">
    <property type="entry name" value="Kinase-like_dom_sf"/>
</dbReference>
<feature type="chain" id="PRO_5040419464" description="Protein kinase domain-containing protein" evidence="1">
    <location>
        <begin position="20"/>
        <end position="164"/>
    </location>
</feature>
<reference evidence="3" key="2">
    <citation type="submission" date="2020-11" db="EMBL/GenBank/DDBJ databases">
        <authorList>
            <consortium name="DOE Joint Genome Institute"/>
            <person name="Kuo A."/>
            <person name="Miyauchi S."/>
            <person name="Kiss E."/>
            <person name="Drula E."/>
            <person name="Kohler A."/>
            <person name="Sanchez-Garcia M."/>
            <person name="Andreopoulos B."/>
            <person name="Barry K.W."/>
            <person name="Bonito G."/>
            <person name="Buee M."/>
            <person name="Carver A."/>
            <person name="Chen C."/>
            <person name="Cichocki N."/>
            <person name="Clum A."/>
            <person name="Culley D."/>
            <person name="Crous P.W."/>
            <person name="Fauchery L."/>
            <person name="Girlanda M."/>
            <person name="Hayes R."/>
            <person name="Keri Z."/>
            <person name="Labutti K."/>
            <person name="Lipzen A."/>
            <person name="Lombard V."/>
            <person name="Magnuson J."/>
            <person name="Maillard F."/>
            <person name="Morin E."/>
            <person name="Murat C."/>
            <person name="Nolan M."/>
            <person name="Ohm R."/>
            <person name="Pangilinan J."/>
            <person name="Pereira M."/>
            <person name="Perotto S."/>
            <person name="Peter M."/>
            <person name="Riley R."/>
            <person name="Sitrit Y."/>
            <person name="Stielow B."/>
            <person name="Szollosi G."/>
            <person name="Zifcakova L."/>
            <person name="Stursova M."/>
            <person name="Spatafora J.W."/>
            <person name="Tedersoo L."/>
            <person name="Vaario L.-M."/>
            <person name="Yamada A."/>
            <person name="Yan M."/>
            <person name="Wang P."/>
            <person name="Xu J."/>
            <person name="Bruns T."/>
            <person name="Baldrian P."/>
            <person name="Vilgalys R."/>
            <person name="Henrissat B."/>
            <person name="Grigoriev I.V."/>
            <person name="Hibbett D."/>
            <person name="Nagy L.G."/>
            <person name="Martin F.M."/>
        </authorList>
    </citation>
    <scope>NUCLEOTIDE SEQUENCE</scope>
    <source>
        <strain evidence="3">UH-Tt-Lm1</strain>
    </source>
</reference>
<accession>A0A9P6HL18</accession>
<dbReference type="Pfam" id="PF07714">
    <property type="entry name" value="PK_Tyr_Ser-Thr"/>
    <property type="match status" value="1"/>
</dbReference>
<organism evidence="3 4">
    <name type="scientific">Thelephora terrestris</name>
    <dbReference type="NCBI Taxonomy" id="56493"/>
    <lineage>
        <taxon>Eukaryota</taxon>
        <taxon>Fungi</taxon>
        <taxon>Dikarya</taxon>
        <taxon>Basidiomycota</taxon>
        <taxon>Agaricomycotina</taxon>
        <taxon>Agaricomycetes</taxon>
        <taxon>Thelephorales</taxon>
        <taxon>Thelephoraceae</taxon>
        <taxon>Thelephora</taxon>
    </lineage>
</organism>
<dbReference type="InterPro" id="IPR051681">
    <property type="entry name" value="Ser/Thr_Kinases-Pseudokinases"/>
</dbReference>
<feature type="signal peptide" evidence="1">
    <location>
        <begin position="1"/>
        <end position="19"/>
    </location>
</feature>
<name>A0A9P6HL18_9AGAM</name>
<proteinExistence type="predicted"/>
<dbReference type="EMBL" id="WIUZ02000003">
    <property type="protein sequence ID" value="KAF9789587.1"/>
    <property type="molecule type" value="Genomic_DNA"/>
</dbReference>
<dbReference type="Gene3D" id="1.10.510.10">
    <property type="entry name" value="Transferase(Phosphotransferase) domain 1"/>
    <property type="match status" value="1"/>
</dbReference>
<dbReference type="SUPFAM" id="SSF56112">
    <property type="entry name" value="Protein kinase-like (PK-like)"/>
    <property type="match status" value="1"/>
</dbReference>
<protein>
    <recommendedName>
        <fullName evidence="2">Protein kinase domain-containing protein</fullName>
    </recommendedName>
</protein>
<sequence>MRDLWIRLFVHALLRGSYIFTDLQFPEPPAESPTFEPSGFIDVWRGKYHGNPVCIKFIRTRNKANLRKIKKIFYQEGQGCKSFSHPNILPVVQVSQDLFPFCIMSPWMPGGNIMQYTKKNPSANRLMLLAEVCHGLSYLHGLDIPHGCIAPVGEVKPFVRLHIY</sequence>
<dbReference type="OrthoDB" id="3236663at2759"/>